<dbReference type="InterPro" id="IPR050090">
    <property type="entry name" value="Tyrosine_recombinase_XerCD"/>
</dbReference>
<organism evidence="8 9">
    <name type="scientific">Candidatus Uhrbacteria bacterium GW2011_GWC1_41_20</name>
    <dbReference type="NCBI Taxonomy" id="1618983"/>
    <lineage>
        <taxon>Bacteria</taxon>
        <taxon>Candidatus Uhriibacteriota</taxon>
    </lineage>
</organism>
<dbReference type="InterPro" id="IPR004107">
    <property type="entry name" value="Integrase_SAM-like_N"/>
</dbReference>
<dbReference type="Proteomes" id="UP000033930">
    <property type="component" value="Unassembled WGS sequence"/>
</dbReference>
<comment type="similarity">
    <text evidence="1">Belongs to the 'phage' integrase family.</text>
</comment>
<dbReference type="PANTHER" id="PTHR30349">
    <property type="entry name" value="PHAGE INTEGRASE-RELATED"/>
    <property type="match status" value="1"/>
</dbReference>
<dbReference type="Pfam" id="PF13495">
    <property type="entry name" value="Phage_int_SAM_4"/>
    <property type="match status" value="1"/>
</dbReference>
<comment type="caution">
    <text evidence="8">The sequence shown here is derived from an EMBL/GenBank/DDBJ whole genome shotgun (WGS) entry which is preliminary data.</text>
</comment>
<keyword evidence="4" id="KW-0233">DNA recombination</keyword>
<evidence type="ECO:0000256" key="4">
    <source>
        <dbReference type="ARBA" id="ARBA00023172"/>
    </source>
</evidence>
<keyword evidence="2" id="KW-0229">DNA integration</keyword>
<evidence type="ECO:0000259" key="6">
    <source>
        <dbReference type="PROSITE" id="PS51898"/>
    </source>
</evidence>
<evidence type="ECO:0000256" key="5">
    <source>
        <dbReference type="PROSITE-ProRule" id="PRU01248"/>
    </source>
</evidence>
<evidence type="ECO:0000256" key="1">
    <source>
        <dbReference type="ARBA" id="ARBA00008857"/>
    </source>
</evidence>
<reference evidence="8 9" key="1">
    <citation type="journal article" date="2015" name="Nature">
        <title>rRNA introns, odd ribosomes, and small enigmatic genomes across a large radiation of phyla.</title>
        <authorList>
            <person name="Brown C.T."/>
            <person name="Hug L.A."/>
            <person name="Thomas B.C."/>
            <person name="Sharon I."/>
            <person name="Castelle C.J."/>
            <person name="Singh A."/>
            <person name="Wilkins M.J."/>
            <person name="Williams K.H."/>
            <person name="Banfield J.F."/>
        </authorList>
    </citation>
    <scope>NUCLEOTIDE SEQUENCE [LARGE SCALE GENOMIC DNA]</scope>
</reference>
<evidence type="ECO:0000259" key="7">
    <source>
        <dbReference type="PROSITE" id="PS51900"/>
    </source>
</evidence>
<dbReference type="NCBIfam" id="NF040815">
    <property type="entry name" value="recomb_XerA_Arch"/>
    <property type="match status" value="1"/>
</dbReference>
<dbReference type="AlphaFoldDB" id="A0A0G0VF91"/>
<dbReference type="PANTHER" id="PTHR30349:SF64">
    <property type="entry name" value="PROPHAGE INTEGRASE INTD-RELATED"/>
    <property type="match status" value="1"/>
</dbReference>
<accession>A0A0G0VF91</accession>
<dbReference type="EMBL" id="LCAW01000019">
    <property type="protein sequence ID" value="KKR98316.1"/>
    <property type="molecule type" value="Genomic_DNA"/>
</dbReference>
<dbReference type="SUPFAM" id="SSF56349">
    <property type="entry name" value="DNA breaking-rejoining enzymes"/>
    <property type="match status" value="1"/>
</dbReference>
<name>A0A0G0VF91_9BACT</name>
<dbReference type="GO" id="GO:0015074">
    <property type="term" value="P:DNA integration"/>
    <property type="evidence" value="ECO:0007669"/>
    <property type="project" value="UniProtKB-KW"/>
</dbReference>
<dbReference type="Gene3D" id="1.10.443.10">
    <property type="entry name" value="Intergrase catalytic core"/>
    <property type="match status" value="1"/>
</dbReference>
<dbReference type="InterPro" id="IPR002104">
    <property type="entry name" value="Integrase_catalytic"/>
</dbReference>
<feature type="domain" description="Core-binding (CB)" evidence="7">
    <location>
        <begin position="1"/>
        <end position="80"/>
    </location>
</feature>
<dbReference type="GO" id="GO:0003677">
    <property type="term" value="F:DNA binding"/>
    <property type="evidence" value="ECO:0007669"/>
    <property type="project" value="UniProtKB-UniRule"/>
</dbReference>
<dbReference type="PROSITE" id="PS51900">
    <property type="entry name" value="CB"/>
    <property type="match status" value="1"/>
</dbReference>
<protein>
    <submittedName>
        <fullName evidence="8">Site-specific recombinase XerD</fullName>
    </submittedName>
</protein>
<gene>
    <name evidence="8" type="ORF">UU50_C0019G0024</name>
</gene>
<dbReference type="InterPro" id="IPR013762">
    <property type="entry name" value="Integrase-like_cat_sf"/>
</dbReference>
<dbReference type="InterPro" id="IPR044068">
    <property type="entry name" value="CB"/>
</dbReference>
<dbReference type="InterPro" id="IPR011010">
    <property type="entry name" value="DNA_brk_join_enz"/>
</dbReference>
<dbReference type="PROSITE" id="PS51898">
    <property type="entry name" value="TYR_RECOMBINASE"/>
    <property type="match status" value="1"/>
</dbReference>
<evidence type="ECO:0000256" key="3">
    <source>
        <dbReference type="ARBA" id="ARBA00023125"/>
    </source>
</evidence>
<dbReference type="GO" id="GO:0006310">
    <property type="term" value="P:DNA recombination"/>
    <property type="evidence" value="ECO:0007669"/>
    <property type="project" value="UniProtKB-KW"/>
</dbReference>
<dbReference type="Gene3D" id="1.10.150.130">
    <property type="match status" value="1"/>
</dbReference>
<feature type="domain" description="Tyr recombinase" evidence="6">
    <location>
        <begin position="96"/>
        <end position="268"/>
    </location>
</feature>
<sequence>MPNLIEIITNEMKLRNYSVRTIDAYTRVIADLYKITKKPLRDVGAEEIKNYLFQKQNQGLSSQSISLMANAINFLYTQIYHKADFKKLKHPKKTNKLPEILTRDEIELLIKQTSNRKHQTIISIAYAGGLRVSEITNLRIRDIDLNALTLIIRNGKGKKDRLTVISPRLIDDLIFLMNGRDGNGFVFESERGGKLTTTTLQKVFHNVLIKSGIQKNATFHSLRHSFATHLLENGVDVRYVQELLGHSNIRTTQIYTHLTNPALKNIKSPLC</sequence>
<evidence type="ECO:0000256" key="2">
    <source>
        <dbReference type="ARBA" id="ARBA00022908"/>
    </source>
</evidence>
<dbReference type="Pfam" id="PF00589">
    <property type="entry name" value="Phage_integrase"/>
    <property type="match status" value="1"/>
</dbReference>
<keyword evidence="3 5" id="KW-0238">DNA-binding</keyword>
<dbReference type="InterPro" id="IPR010998">
    <property type="entry name" value="Integrase_recombinase_N"/>
</dbReference>
<evidence type="ECO:0000313" key="9">
    <source>
        <dbReference type="Proteomes" id="UP000033930"/>
    </source>
</evidence>
<evidence type="ECO:0000313" key="8">
    <source>
        <dbReference type="EMBL" id="KKR98316.1"/>
    </source>
</evidence>
<proteinExistence type="inferred from homology"/>